<evidence type="ECO:0000313" key="5">
    <source>
        <dbReference type="Proteomes" id="UP000033966"/>
    </source>
</evidence>
<gene>
    <name evidence="4" type="ORF">UW92_C0005G0020</name>
</gene>
<dbReference type="Gene3D" id="6.10.250.3150">
    <property type="match status" value="1"/>
</dbReference>
<keyword evidence="2" id="KW-0812">Transmembrane</keyword>
<dbReference type="Gene3D" id="1.10.530.10">
    <property type="match status" value="1"/>
</dbReference>
<dbReference type="AlphaFoldDB" id="A0A0G1L948"/>
<dbReference type="EMBL" id="LCKF01000005">
    <property type="protein sequence ID" value="KKT92173.1"/>
    <property type="molecule type" value="Genomic_DNA"/>
</dbReference>
<name>A0A0G1L948_9BACT</name>
<proteinExistence type="predicted"/>
<feature type="domain" description="Transglycosylase SLT" evidence="3">
    <location>
        <begin position="243"/>
        <end position="426"/>
    </location>
</feature>
<dbReference type="Proteomes" id="UP000033966">
    <property type="component" value="Unassembled WGS sequence"/>
</dbReference>
<keyword evidence="1" id="KW-0175">Coiled coil</keyword>
<feature type="transmembrane region" description="Helical" evidence="2">
    <location>
        <begin position="33"/>
        <end position="52"/>
    </location>
</feature>
<dbReference type="InterPro" id="IPR031304">
    <property type="entry name" value="SLT_2"/>
</dbReference>
<feature type="coiled-coil region" evidence="1">
    <location>
        <begin position="74"/>
        <end position="164"/>
    </location>
</feature>
<comment type="caution">
    <text evidence="4">The sequence shown here is derived from an EMBL/GenBank/DDBJ whole genome shotgun (WGS) entry which is preliminary data.</text>
</comment>
<keyword evidence="2" id="KW-1133">Transmembrane helix</keyword>
<keyword evidence="2" id="KW-0472">Membrane</keyword>
<dbReference type="InterPro" id="IPR023346">
    <property type="entry name" value="Lysozyme-like_dom_sf"/>
</dbReference>
<protein>
    <recommendedName>
        <fullName evidence="3">Transglycosylase SLT domain-containing protein</fullName>
    </recommendedName>
</protein>
<dbReference type="SUPFAM" id="SSF53955">
    <property type="entry name" value="Lysozyme-like"/>
    <property type="match status" value="1"/>
</dbReference>
<feature type="coiled-coil region" evidence="1">
    <location>
        <begin position="211"/>
        <end position="238"/>
    </location>
</feature>
<organism evidence="4 5">
    <name type="scientific">Candidatus Jorgensenbacteria bacterium GW2011_GWA2_45_13</name>
    <dbReference type="NCBI Taxonomy" id="1618662"/>
    <lineage>
        <taxon>Bacteria</taxon>
        <taxon>Candidatus Joergenseniibacteriota</taxon>
    </lineage>
</organism>
<accession>A0A0G1L948</accession>
<dbReference type="SUPFAM" id="SSF57997">
    <property type="entry name" value="Tropomyosin"/>
    <property type="match status" value="1"/>
</dbReference>
<evidence type="ECO:0000313" key="4">
    <source>
        <dbReference type="EMBL" id="KKT92173.1"/>
    </source>
</evidence>
<dbReference type="Pfam" id="PF13406">
    <property type="entry name" value="SLT_2"/>
    <property type="match status" value="1"/>
</dbReference>
<reference evidence="4 5" key="1">
    <citation type="journal article" date="2015" name="Nature">
        <title>rRNA introns, odd ribosomes, and small enigmatic genomes across a large radiation of phyla.</title>
        <authorList>
            <person name="Brown C.T."/>
            <person name="Hug L.A."/>
            <person name="Thomas B.C."/>
            <person name="Sharon I."/>
            <person name="Castelle C.J."/>
            <person name="Singh A."/>
            <person name="Wilkins M.J."/>
            <person name="Williams K.H."/>
            <person name="Banfield J.F."/>
        </authorList>
    </citation>
    <scope>NUCLEOTIDE SEQUENCE [LARGE SCALE GENOMIC DNA]</scope>
</reference>
<evidence type="ECO:0000256" key="1">
    <source>
        <dbReference type="SAM" id="Coils"/>
    </source>
</evidence>
<evidence type="ECO:0000259" key="3">
    <source>
        <dbReference type="Pfam" id="PF13406"/>
    </source>
</evidence>
<sequence>MQKDSKNKITQDILREGRMRLYVSRGRNIRVPFTRIVQVLFAILITSSFFIGSVKAPQNLSTAAAQEQTQTATNADIQAQRAALEQQLAEYEKQIEETQKTIDEYKQKGGTLQNEIYGLNAKINKYNLEIKALNLNLSQLDTNINNTQRQINDTENKIDTHKQALSEGLQNVYETDGESLIEILLGNNRLSDFFGQLNNIALVQDNLRVSLENITKLRQDLLDQKNQLYTQKDDAENLKAIQQAQKNNVQATQSQKKTLLTQTKGQESVYQKVLQKTQASAAEIRSRIFDLLGGGQLTFEKAYDYAKLASSATGVRAALILAILNRESLLGKNTGRCSYETAMNPTRDTPYFLQLLSQLGIDPSSDFAKVSCANQHGSYGGAMGPAQFIPSTWKIYADRIAAATGHNPANPWNNSDAFTATAIYMSDLLGSASCKSYAEANKNVVSYQTLLERCAAAKYYAGGNWYTYRFWYGDPVVQQANAYEDDIAVLEKNGG</sequence>
<evidence type="ECO:0000256" key="2">
    <source>
        <dbReference type="SAM" id="Phobius"/>
    </source>
</evidence>